<feature type="domain" description="DUF1989" evidence="1">
    <location>
        <begin position="17"/>
        <end position="190"/>
    </location>
</feature>
<evidence type="ECO:0000313" key="3">
    <source>
        <dbReference type="Proteomes" id="UP000292402"/>
    </source>
</evidence>
<dbReference type="Pfam" id="PF09347">
    <property type="entry name" value="DUF1989"/>
    <property type="match status" value="1"/>
</dbReference>
<dbReference type="PANTHER" id="PTHR31527">
    <property type="entry name" value="RE64534P"/>
    <property type="match status" value="1"/>
</dbReference>
<name>A0A4Q4MWH8_9PLEO</name>
<evidence type="ECO:0000259" key="1">
    <source>
        <dbReference type="Pfam" id="PF09347"/>
    </source>
</evidence>
<dbReference type="EMBL" id="PDXA01000001">
    <property type="protein sequence ID" value="RYN61810.1"/>
    <property type="molecule type" value="Genomic_DNA"/>
</dbReference>
<sequence>MASTIPNALKGAAKTHVVPAGRGYAFTVKAGSQLRIIDLHGEQVVDMMAWRAPYSSDTKCEHFSTSYTRWFLGSQAPPAVRQYLYTNHAKKMFKVVEDRVKVHDMQYMACNPTLYAEIGKAEHRSCAGNFAEAMTTYLKENVDPDAKFEWFQVHDPFNTFQNTPYYTMKGWMDSSKPGDFIEFEVLMDTVVAVSCCPYEEGGFNGGKLTEIVVSWQTTE</sequence>
<proteinExistence type="predicted"/>
<reference evidence="3" key="1">
    <citation type="journal article" date="2019" name="bioRxiv">
        <title>Genomics, evolutionary history and diagnostics of the Alternaria alternata species group including apple and Asian pear pathotypes.</title>
        <authorList>
            <person name="Armitage A.D."/>
            <person name="Cockerton H.M."/>
            <person name="Sreenivasaprasad S."/>
            <person name="Woodhall J.W."/>
            <person name="Lane C.R."/>
            <person name="Harrison R.J."/>
            <person name="Clarkson J.P."/>
        </authorList>
    </citation>
    <scope>NUCLEOTIDE SEQUENCE [LARGE SCALE GENOMIC DNA]</scope>
    <source>
        <strain evidence="3">FERA 1082</strain>
    </source>
</reference>
<dbReference type="AlphaFoldDB" id="A0A4Q4MWH8"/>
<protein>
    <recommendedName>
        <fullName evidence="1">DUF1989 domain-containing protein</fullName>
    </recommendedName>
</protein>
<evidence type="ECO:0000313" key="2">
    <source>
        <dbReference type="EMBL" id="RYN61810.1"/>
    </source>
</evidence>
<comment type="caution">
    <text evidence="2">The sequence shown here is derived from an EMBL/GenBank/DDBJ whole genome shotgun (WGS) entry which is preliminary data.</text>
</comment>
<dbReference type="PANTHER" id="PTHR31527:SF0">
    <property type="entry name" value="RE64534P"/>
    <property type="match status" value="1"/>
</dbReference>
<gene>
    <name evidence="2" type="ORF">AA0114_g596</name>
</gene>
<organism evidence="2 3">
    <name type="scientific">Alternaria tenuissima</name>
    <dbReference type="NCBI Taxonomy" id="119927"/>
    <lineage>
        <taxon>Eukaryota</taxon>
        <taxon>Fungi</taxon>
        <taxon>Dikarya</taxon>
        <taxon>Ascomycota</taxon>
        <taxon>Pezizomycotina</taxon>
        <taxon>Dothideomycetes</taxon>
        <taxon>Pleosporomycetidae</taxon>
        <taxon>Pleosporales</taxon>
        <taxon>Pleosporineae</taxon>
        <taxon>Pleosporaceae</taxon>
        <taxon>Alternaria</taxon>
        <taxon>Alternaria sect. Alternaria</taxon>
        <taxon>Alternaria alternata complex</taxon>
    </lineage>
</organism>
<dbReference type="Proteomes" id="UP000292402">
    <property type="component" value="Unassembled WGS sequence"/>
</dbReference>
<dbReference type="InterPro" id="IPR018959">
    <property type="entry name" value="DUF1989"/>
</dbReference>
<accession>A0A4Q4MWH8</accession>